<evidence type="ECO:0000259" key="1">
    <source>
        <dbReference type="Pfam" id="PF07812"/>
    </source>
</evidence>
<protein>
    <recommendedName>
        <fullName evidence="1">TfuA-like core domain-containing protein</fullName>
    </recommendedName>
</protein>
<dbReference type="EMBL" id="NPEV01000071">
    <property type="protein sequence ID" value="RAI24669.1"/>
    <property type="molecule type" value="Genomic_DNA"/>
</dbReference>
<keyword evidence="3" id="KW-1185">Reference proteome</keyword>
<name>A0A327JEA9_9HYPH</name>
<dbReference type="Pfam" id="PF07812">
    <property type="entry name" value="TfuA"/>
    <property type="match status" value="1"/>
</dbReference>
<comment type="caution">
    <text evidence="2">The sequence shown here is derived from an EMBL/GenBank/DDBJ whole genome shotgun (WGS) entry which is preliminary data.</text>
</comment>
<accession>A0A327JEA9</accession>
<dbReference type="AlphaFoldDB" id="A0A327JEA9"/>
<dbReference type="RefSeq" id="WP_111436503.1">
    <property type="nucleotide sequence ID" value="NZ_JACIGG010000034.1"/>
</dbReference>
<sequence length="238" mass="25099">MKVVFAGPSLWGTPGEAGCAVDLRPPAAQGDVYAAVCVGANVIGLIDGAYEQVAATWHKEILFALAHGVQVFGGASIGALRAAECAAFGMIGVGEIYRAYAAGEIVDDAAVALLHGPAELGYVPLTEALVNVTATLARARDAGQIGADEESRLQAAAAAMFFKERTWERIIAAAAFPAARATVLLRLCAAQAVNQKQRDAAEVLRRVQLADDARLQPDQSWEFAHTAQFTQWVTRDHG</sequence>
<organism evidence="2 3">
    <name type="scientific">Rhodobium orientis</name>
    <dbReference type="NCBI Taxonomy" id="34017"/>
    <lineage>
        <taxon>Bacteria</taxon>
        <taxon>Pseudomonadati</taxon>
        <taxon>Pseudomonadota</taxon>
        <taxon>Alphaproteobacteria</taxon>
        <taxon>Hyphomicrobiales</taxon>
        <taxon>Rhodobiaceae</taxon>
        <taxon>Rhodobium</taxon>
    </lineage>
</organism>
<gene>
    <name evidence="2" type="ORF">CH339_21585</name>
</gene>
<evidence type="ECO:0000313" key="2">
    <source>
        <dbReference type="EMBL" id="RAI24669.1"/>
    </source>
</evidence>
<proteinExistence type="predicted"/>
<feature type="domain" description="TfuA-like core" evidence="1">
    <location>
        <begin position="47"/>
        <end position="166"/>
    </location>
</feature>
<dbReference type="Proteomes" id="UP000249299">
    <property type="component" value="Unassembled WGS sequence"/>
</dbReference>
<reference evidence="2 3" key="1">
    <citation type="submission" date="2017-07" db="EMBL/GenBank/DDBJ databases">
        <title>Draft Genome Sequences of Select Purple Nonsulfur Bacteria.</title>
        <authorList>
            <person name="Lasarre B."/>
            <person name="Mckinlay J.B."/>
        </authorList>
    </citation>
    <scope>NUCLEOTIDE SEQUENCE [LARGE SCALE GENOMIC DNA]</scope>
    <source>
        <strain evidence="2 3">DSM 11290</strain>
    </source>
</reference>
<dbReference type="OrthoDB" id="118811at2"/>
<evidence type="ECO:0000313" key="3">
    <source>
        <dbReference type="Proteomes" id="UP000249299"/>
    </source>
</evidence>
<dbReference type="InterPro" id="IPR012924">
    <property type="entry name" value="TfuA_core"/>
</dbReference>